<dbReference type="HAMAP" id="MF_01526">
    <property type="entry name" value="UPF0342"/>
    <property type="match status" value="1"/>
</dbReference>
<name>A0A0R1S6H4_9LACO</name>
<dbReference type="Gene3D" id="1.20.1500.10">
    <property type="entry name" value="YheA/YmcA-like"/>
    <property type="match status" value="1"/>
</dbReference>
<proteinExistence type="inferred from homology"/>
<sequence length="114" mass="12985">MADKIMDTANQLQAELKASSEFADLKASYENLKSDPETFKLFKDFQELQLKLQQMQMQGQQPSEDEIKNAQAMAGKMGKNDIIADLMKKEKGVNNLLNDVNKVVTQPLMELYRN</sequence>
<dbReference type="InterPro" id="IPR023378">
    <property type="entry name" value="YheA/YmcA-like_dom_sf"/>
</dbReference>
<dbReference type="AlphaFoldDB" id="A0A0R1S6H4"/>
<dbReference type="PATRIC" id="fig|1423739.3.peg.1123"/>
<dbReference type="Proteomes" id="UP000052013">
    <property type="component" value="Unassembled WGS sequence"/>
</dbReference>
<accession>A0A0R1S6H4</accession>
<dbReference type="RefSeq" id="WP_057865511.1">
    <property type="nucleotide sequence ID" value="NZ_AZEY01000090.1"/>
</dbReference>
<dbReference type="STRING" id="1423739.FC85_GL001072"/>
<dbReference type="EMBL" id="AZEY01000090">
    <property type="protein sequence ID" value="KRL64560.1"/>
    <property type="molecule type" value="Genomic_DNA"/>
</dbReference>
<dbReference type="Pfam" id="PF06133">
    <property type="entry name" value="Com_YlbF"/>
    <property type="match status" value="1"/>
</dbReference>
<gene>
    <name evidence="2" type="ORF">FC85_GL001072</name>
</gene>
<evidence type="ECO:0000256" key="1">
    <source>
        <dbReference type="HAMAP-Rule" id="MF_01526"/>
    </source>
</evidence>
<reference evidence="2 3" key="1">
    <citation type="journal article" date="2015" name="Genome Announc.">
        <title>Expanding the biotechnology potential of lactobacilli through comparative genomics of 213 strains and associated genera.</title>
        <authorList>
            <person name="Sun Z."/>
            <person name="Harris H.M."/>
            <person name="McCann A."/>
            <person name="Guo C."/>
            <person name="Argimon S."/>
            <person name="Zhang W."/>
            <person name="Yang X."/>
            <person name="Jeffery I.B."/>
            <person name="Cooney J.C."/>
            <person name="Kagawa T.F."/>
            <person name="Liu W."/>
            <person name="Song Y."/>
            <person name="Salvetti E."/>
            <person name="Wrobel A."/>
            <person name="Rasinkangas P."/>
            <person name="Parkhill J."/>
            <person name="Rea M.C."/>
            <person name="O'Sullivan O."/>
            <person name="Ritari J."/>
            <person name="Douillard F.P."/>
            <person name="Paul Ross R."/>
            <person name="Yang R."/>
            <person name="Briner A.E."/>
            <person name="Felis G.E."/>
            <person name="de Vos W.M."/>
            <person name="Barrangou R."/>
            <person name="Klaenhammer T.R."/>
            <person name="Caufield P.W."/>
            <person name="Cui Y."/>
            <person name="Zhang H."/>
            <person name="O'Toole P.W."/>
        </authorList>
    </citation>
    <scope>NUCLEOTIDE SEQUENCE [LARGE SCALE GENOMIC DNA]</scope>
    <source>
        <strain evidence="2 3">DSM 14421</strain>
    </source>
</reference>
<evidence type="ECO:0000313" key="2">
    <source>
        <dbReference type="EMBL" id="KRL64560.1"/>
    </source>
</evidence>
<evidence type="ECO:0000313" key="3">
    <source>
        <dbReference type="Proteomes" id="UP000052013"/>
    </source>
</evidence>
<dbReference type="SUPFAM" id="SSF158622">
    <property type="entry name" value="YheA/YmcA-like"/>
    <property type="match status" value="1"/>
</dbReference>
<comment type="similarity">
    <text evidence="1">Belongs to the UPF0342 family.</text>
</comment>
<protein>
    <recommendedName>
        <fullName evidence="1">UPF0342 protein FC85_GL001072</fullName>
    </recommendedName>
</protein>
<comment type="caution">
    <text evidence="2">The sequence shown here is derived from an EMBL/GenBank/DDBJ whole genome shotgun (WGS) entry which is preliminary data.</text>
</comment>
<organism evidence="2 3">
    <name type="scientific">Lentilactobacillus diolivorans DSM 14421</name>
    <dbReference type="NCBI Taxonomy" id="1423739"/>
    <lineage>
        <taxon>Bacteria</taxon>
        <taxon>Bacillati</taxon>
        <taxon>Bacillota</taxon>
        <taxon>Bacilli</taxon>
        <taxon>Lactobacillales</taxon>
        <taxon>Lactobacillaceae</taxon>
        <taxon>Lentilactobacillus</taxon>
    </lineage>
</organism>
<dbReference type="InterPro" id="IPR010368">
    <property type="entry name" value="Com_YlbF"/>
</dbReference>